<evidence type="ECO:0000256" key="1">
    <source>
        <dbReference type="SAM" id="MobiDB-lite"/>
    </source>
</evidence>
<name>W9Y882_9EURO</name>
<accession>W9Y882</accession>
<keyword evidence="3" id="KW-1185">Reference proteome</keyword>
<dbReference type="RefSeq" id="XP_007728062.1">
    <property type="nucleotide sequence ID" value="XM_007729872.1"/>
</dbReference>
<evidence type="ECO:0000313" key="3">
    <source>
        <dbReference type="Proteomes" id="UP000019484"/>
    </source>
</evidence>
<organism evidence="2 3">
    <name type="scientific">Capronia coronata CBS 617.96</name>
    <dbReference type="NCBI Taxonomy" id="1182541"/>
    <lineage>
        <taxon>Eukaryota</taxon>
        <taxon>Fungi</taxon>
        <taxon>Dikarya</taxon>
        <taxon>Ascomycota</taxon>
        <taxon>Pezizomycotina</taxon>
        <taxon>Eurotiomycetes</taxon>
        <taxon>Chaetothyriomycetidae</taxon>
        <taxon>Chaetothyriales</taxon>
        <taxon>Herpotrichiellaceae</taxon>
        <taxon>Capronia</taxon>
    </lineage>
</organism>
<comment type="caution">
    <text evidence="2">The sequence shown here is derived from an EMBL/GenBank/DDBJ whole genome shotgun (WGS) entry which is preliminary data.</text>
</comment>
<dbReference type="GeneID" id="19163861"/>
<reference evidence="2 3" key="1">
    <citation type="submission" date="2013-03" db="EMBL/GenBank/DDBJ databases">
        <title>The Genome Sequence of Capronia coronata CBS 617.96.</title>
        <authorList>
            <consortium name="The Broad Institute Genomics Platform"/>
            <person name="Cuomo C."/>
            <person name="de Hoog S."/>
            <person name="Gorbushina A."/>
            <person name="Walker B."/>
            <person name="Young S.K."/>
            <person name="Zeng Q."/>
            <person name="Gargeya S."/>
            <person name="Fitzgerald M."/>
            <person name="Haas B."/>
            <person name="Abouelleil A."/>
            <person name="Allen A.W."/>
            <person name="Alvarado L."/>
            <person name="Arachchi H.M."/>
            <person name="Berlin A.M."/>
            <person name="Chapman S.B."/>
            <person name="Gainer-Dewar J."/>
            <person name="Goldberg J."/>
            <person name="Griggs A."/>
            <person name="Gujja S."/>
            <person name="Hansen M."/>
            <person name="Howarth C."/>
            <person name="Imamovic A."/>
            <person name="Ireland A."/>
            <person name="Larimer J."/>
            <person name="McCowan C."/>
            <person name="Murphy C."/>
            <person name="Pearson M."/>
            <person name="Poon T.W."/>
            <person name="Priest M."/>
            <person name="Roberts A."/>
            <person name="Saif S."/>
            <person name="Shea T."/>
            <person name="Sisk P."/>
            <person name="Sykes S."/>
            <person name="Wortman J."/>
            <person name="Nusbaum C."/>
            <person name="Birren B."/>
        </authorList>
    </citation>
    <scope>NUCLEOTIDE SEQUENCE [LARGE SCALE GENOMIC DNA]</scope>
    <source>
        <strain evidence="2 3">CBS 617.96</strain>
    </source>
</reference>
<feature type="region of interest" description="Disordered" evidence="1">
    <location>
        <begin position="125"/>
        <end position="170"/>
    </location>
</feature>
<evidence type="ECO:0000313" key="2">
    <source>
        <dbReference type="EMBL" id="EXJ78614.1"/>
    </source>
</evidence>
<dbReference type="HOGENOM" id="CLU_1713256_0_0_1"/>
<dbReference type="Proteomes" id="UP000019484">
    <property type="component" value="Unassembled WGS sequence"/>
</dbReference>
<proteinExistence type="predicted"/>
<dbReference type="OrthoDB" id="10449712at2759"/>
<sequence>MANPDPVPVRVLSDLTMIWEDVEAAIDGQAPCRTISQKFLDKLGESPRLNQGIEGQLHCGHHEDFVGKVELRIEGIDDITLDDRAVFCVVRDSSRELVLNLSDYQQPHNRPAILPFGFSVSKDDARRREAEYQRQRREEQEKSKAKDAAYKKRLDEQAAKEEQDKVAFSS</sequence>
<dbReference type="AlphaFoldDB" id="W9Y882"/>
<dbReference type="EMBL" id="AMWN01000011">
    <property type="protein sequence ID" value="EXJ78614.1"/>
    <property type="molecule type" value="Genomic_DNA"/>
</dbReference>
<protein>
    <submittedName>
        <fullName evidence="2">Uncharacterized protein</fullName>
    </submittedName>
</protein>
<gene>
    <name evidence="2" type="ORF">A1O1_09015</name>
</gene>